<dbReference type="AlphaFoldDB" id="A0A154VYA8"/>
<dbReference type="SMART" id="SM00138">
    <property type="entry name" value="MeTrc"/>
    <property type="match status" value="1"/>
</dbReference>
<gene>
    <name evidence="5" type="ORF">AUP43_11175</name>
</gene>
<reference evidence="5 6" key="1">
    <citation type="submission" date="2015-12" db="EMBL/GenBank/DDBJ databases">
        <title>Genome sequence of Oceanibaculum pacificum MCCC 1A02656.</title>
        <authorList>
            <person name="Lu L."/>
            <person name="Lai Q."/>
            <person name="Shao Z."/>
            <person name="Qian P."/>
        </authorList>
    </citation>
    <scope>NUCLEOTIDE SEQUENCE [LARGE SCALE GENOMIC DNA]</scope>
    <source>
        <strain evidence="5 6">MCCC 1A02656</strain>
    </source>
</reference>
<dbReference type="Gene3D" id="3.40.50.150">
    <property type="entry name" value="Vaccinia Virus protein VP39"/>
    <property type="match status" value="1"/>
</dbReference>
<evidence type="ECO:0000256" key="2">
    <source>
        <dbReference type="ARBA" id="ARBA00022679"/>
    </source>
</evidence>
<keyword evidence="6" id="KW-1185">Reference proteome</keyword>
<dbReference type="EMBL" id="LPXN01000125">
    <property type="protein sequence ID" value="KZD06199.1"/>
    <property type="molecule type" value="Genomic_DNA"/>
</dbReference>
<evidence type="ECO:0000256" key="1">
    <source>
        <dbReference type="ARBA" id="ARBA00022603"/>
    </source>
</evidence>
<dbReference type="PROSITE" id="PS50123">
    <property type="entry name" value="CHER"/>
    <property type="match status" value="1"/>
</dbReference>
<dbReference type="InterPro" id="IPR029063">
    <property type="entry name" value="SAM-dependent_MTases_sf"/>
</dbReference>
<organism evidence="5 6">
    <name type="scientific">Oceanibaculum pacificum</name>
    <dbReference type="NCBI Taxonomy" id="580166"/>
    <lineage>
        <taxon>Bacteria</taxon>
        <taxon>Pseudomonadati</taxon>
        <taxon>Pseudomonadota</taxon>
        <taxon>Alphaproteobacteria</taxon>
        <taxon>Rhodospirillales</taxon>
        <taxon>Oceanibaculaceae</taxon>
        <taxon>Oceanibaculum</taxon>
    </lineage>
</organism>
<evidence type="ECO:0000256" key="3">
    <source>
        <dbReference type="ARBA" id="ARBA00022691"/>
    </source>
</evidence>
<keyword evidence="1" id="KW-0489">Methyltransferase</keyword>
<evidence type="ECO:0000259" key="4">
    <source>
        <dbReference type="PROSITE" id="PS50123"/>
    </source>
</evidence>
<evidence type="ECO:0000313" key="6">
    <source>
        <dbReference type="Proteomes" id="UP000076400"/>
    </source>
</evidence>
<keyword evidence="3" id="KW-0949">S-adenosyl-L-methionine</keyword>
<keyword evidence="2" id="KW-0808">Transferase</keyword>
<protein>
    <recommendedName>
        <fullName evidence="4">CheR-type methyltransferase domain-containing protein</fullName>
    </recommendedName>
</protein>
<dbReference type="OrthoDB" id="5287260at2"/>
<feature type="domain" description="CheR-type methyltransferase" evidence="4">
    <location>
        <begin position="12"/>
        <end position="253"/>
    </location>
</feature>
<dbReference type="PANTHER" id="PTHR24422:SF19">
    <property type="entry name" value="CHEMOTAXIS PROTEIN METHYLTRANSFERASE"/>
    <property type="match status" value="1"/>
</dbReference>
<dbReference type="PRINTS" id="PR00996">
    <property type="entry name" value="CHERMTFRASE"/>
</dbReference>
<sequence>MTRTWPIVHQRVAERLGLDLGRLHPTMVTRALNAVADDLGLESTHALMRLLTSEPNQERLWPRLAARLTVQKSGFFRDQQVFEALAVQHLLPLIARRAKAGQRRLRLWSAGTATGDEAYSLSILLDELIGDLDLWDIAIVGSDLSEDAVKAASLGIFGAHVSKELSADRFRRHFVPHDGNRFEFVSATRGTVRFEIHNLLSGHPLALGEPPYDLILCRNTLMYLSPDAQAAATKKFGAMLGADGVLVLGPAEASLGSTAGLSSLGDPSHAIYRTGFPADQKTKAVVSLSSQLNGGKEAFYPAPVLRPQSPAKTTSATAFFESAPAAEWAGDRSFSQEEQEKWRMIGAEAEEGGDFRTAEMARRFALKASGGASFDRFLLGSLLMKRGKRAEARDILVPLLSLQAPDAADERLQAAAYKLLQSVVGQPAGDRKERLNG</sequence>
<accession>A0A154VYA8</accession>
<dbReference type="InterPro" id="IPR000780">
    <property type="entry name" value="CheR_MeTrfase"/>
</dbReference>
<dbReference type="InterPro" id="IPR022642">
    <property type="entry name" value="CheR_C"/>
</dbReference>
<dbReference type="SUPFAM" id="SSF53335">
    <property type="entry name" value="S-adenosyl-L-methionine-dependent methyltransferases"/>
    <property type="match status" value="1"/>
</dbReference>
<dbReference type="InterPro" id="IPR050903">
    <property type="entry name" value="Bact_Chemotaxis_MeTrfase"/>
</dbReference>
<dbReference type="PANTHER" id="PTHR24422">
    <property type="entry name" value="CHEMOTAXIS PROTEIN METHYLTRANSFERASE"/>
    <property type="match status" value="1"/>
</dbReference>
<dbReference type="GO" id="GO:0032259">
    <property type="term" value="P:methylation"/>
    <property type="evidence" value="ECO:0007669"/>
    <property type="project" value="UniProtKB-KW"/>
</dbReference>
<dbReference type="Pfam" id="PF01739">
    <property type="entry name" value="CheR"/>
    <property type="match status" value="1"/>
</dbReference>
<dbReference type="Proteomes" id="UP000076400">
    <property type="component" value="Unassembled WGS sequence"/>
</dbReference>
<evidence type="ECO:0000313" key="5">
    <source>
        <dbReference type="EMBL" id="KZD06199.1"/>
    </source>
</evidence>
<dbReference type="GO" id="GO:0008757">
    <property type="term" value="F:S-adenosylmethionine-dependent methyltransferase activity"/>
    <property type="evidence" value="ECO:0007669"/>
    <property type="project" value="InterPro"/>
</dbReference>
<dbReference type="STRING" id="580166.AUP43_11175"/>
<name>A0A154VYA8_9PROT</name>
<proteinExistence type="predicted"/>
<dbReference type="RefSeq" id="WP_067557718.1">
    <property type="nucleotide sequence ID" value="NZ_LPXN01000125.1"/>
</dbReference>
<comment type="caution">
    <text evidence="5">The sequence shown here is derived from an EMBL/GenBank/DDBJ whole genome shotgun (WGS) entry which is preliminary data.</text>
</comment>